<sequence length="98" mass="11287">MAARSASTATNLLAQVATEAGSCRRERFSLEPPDNLACFFLAERFSPTFTYAWNWRRERWKHSLHRSSAEHMVGRQDTQWECDSKALPGNHLLHPTQI</sequence>
<dbReference type="AlphaFoldDB" id="A0A5B7FJW0"/>
<dbReference type="EMBL" id="VSRR010007376">
    <property type="protein sequence ID" value="MPC46782.1"/>
    <property type="molecule type" value="Genomic_DNA"/>
</dbReference>
<dbReference type="Proteomes" id="UP000324222">
    <property type="component" value="Unassembled WGS sequence"/>
</dbReference>
<comment type="caution">
    <text evidence="1">The sequence shown here is derived from an EMBL/GenBank/DDBJ whole genome shotgun (WGS) entry which is preliminary data.</text>
</comment>
<proteinExistence type="predicted"/>
<keyword evidence="2" id="KW-1185">Reference proteome</keyword>
<gene>
    <name evidence="1" type="ORF">E2C01_040508</name>
</gene>
<protein>
    <submittedName>
        <fullName evidence="1">Uncharacterized protein</fullName>
    </submittedName>
</protein>
<evidence type="ECO:0000313" key="1">
    <source>
        <dbReference type="EMBL" id="MPC46782.1"/>
    </source>
</evidence>
<reference evidence="1 2" key="1">
    <citation type="submission" date="2019-05" db="EMBL/GenBank/DDBJ databases">
        <title>Another draft genome of Portunus trituberculatus and its Hox gene families provides insights of decapod evolution.</title>
        <authorList>
            <person name="Jeong J.-H."/>
            <person name="Song I."/>
            <person name="Kim S."/>
            <person name="Choi T."/>
            <person name="Kim D."/>
            <person name="Ryu S."/>
            <person name="Kim W."/>
        </authorList>
    </citation>
    <scope>NUCLEOTIDE SEQUENCE [LARGE SCALE GENOMIC DNA]</scope>
    <source>
        <tissue evidence="1">Muscle</tissue>
    </source>
</reference>
<name>A0A5B7FJW0_PORTR</name>
<evidence type="ECO:0000313" key="2">
    <source>
        <dbReference type="Proteomes" id="UP000324222"/>
    </source>
</evidence>
<organism evidence="1 2">
    <name type="scientific">Portunus trituberculatus</name>
    <name type="common">Swimming crab</name>
    <name type="synonym">Neptunus trituberculatus</name>
    <dbReference type="NCBI Taxonomy" id="210409"/>
    <lineage>
        <taxon>Eukaryota</taxon>
        <taxon>Metazoa</taxon>
        <taxon>Ecdysozoa</taxon>
        <taxon>Arthropoda</taxon>
        <taxon>Crustacea</taxon>
        <taxon>Multicrustacea</taxon>
        <taxon>Malacostraca</taxon>
        <taxon>Eumalacostraca</taxon>
        <taxon>Eucarida</taxon>
        <taxon>Decapoda</taxon>
        <taxon>Pleocyemata</taxon>
        <taxon>Brachyura</taxon>
        <taxon>Eubrachyura</taxon>
        <taxon>Portunoidea</taxon>
        <taxon>Portunidae</taxon>
        <taxon>Portuninae</taxon>
        <taxon>Portunus</taxon>
    </lineage>
</organism>
<accession>A0A5B7FJW0</accession>